<comment type="pathway">
    <text evidence="3">Pyrimidine metabolism; UMP biosynthesis via de novo pathway; orotate from (S)-dihydroorotate (quinone route): step 1/1.</text>
</comment>
<dbReference type="InterPro" id="IPR009003">
    <property type="entry name" value="Peptidase_S1_PA"/>
</dbReference>
<dbReference type="GO" id="GO:0005743">
    <property type="term" value="C:mitochondrial inner membrane"/>
    <property type="evidence" value="ECO:0007669"/>
    <property type="project" value="TreeGrafter"/>
</dbReference>
<dbReference type="GO" id="GO:0044205">
    <property type="term" value="P:'de novo' UMP biosynthetic process"/>
    <property type="evidence" value="ECO:0007669"/>
    <property type="project" value="UniProtKB-UniPathway"/>
</dbReference>
<dbReference type="InterPro" id="IPR013785">
    <property type="entry name" value="Aldolase_TIM"/>
</dbReference>
<dbReference type="InterPro" id="IPR001295">
    <property type="entry name" value="Dihydroorotate_DH_CS"/>
</dbReference>
<evidence type="ECO:0000256" key="7">
    <source>
        <dbReference type="ARBA" id="ARBA00022630"/>
    </source>
</evidence>
<evidence type="ECO:0000256" key="4">
    <source>
        <dbReference type="ARBA" id="ARBA00005359"/>
    </source>
</evidence>
<keyword evidence="9" id="KW-0560">Oxidoreductase</keyword>
<dbReference type="NCBIfam" id="NF003652">
    <property type="entry name" value="PRK05286.2-5"/>
    <property type="match status" value="1"/>
</dbReference>
<dbReference type="PROSITE" id="PS50240">
    <property type="entry name" value="TRYPSIN_DOM"/>
    <property type="match status" value="1"/>
</dbReference>
<feature type="domain" description="Sushi" evidence="16">
    <location>
        <begin position="283"/>
        <end position="341"/>
    </location>
</feature>
<protein>
    <recommendedName>
        <fullName evidence="6">Dihydroorotate dehydrogenase (quinone), mitochondrial</fullName>
        <ecNumber evidence="5">1.3.5.2</ecNumber>
    </recommendedName>
</protein>
<dbReference type="GO" id="GO:0106430">
    <property type="term" value="F:dihydroorotate dehydrogenase (quinone) activity"/>
    <property type="evidence" value="ECO:0007669"/>
    <property type="project" value="UniProtKB-EC"/>
</dbReference>
<dbReference type="SMART" id="SM00032">
    <property type="entry name" value="CCP"/>
    <property type="match status" value="1"/>
</dbReference>
<dbReference type="Gene3D" id="3.20.20.70">
    <property type="entry name" value="Aldolase class I"/>
    <property type="match status" value="1"/>
</dbReference>
<evidence type="ECO:0000256" key="5">
    <source>
        <dbReference type="ARBA" id="ARBA00012791"/>
    </source>
</evidence>
<reference evidence="18" key="1">
    <citation type="submission" date="2025-08" db="UniProtKB">
        <authorList>
            <consortium name="RefSeq"/>
        </authorList>
    </citation>
    <scope>IDENTIFICATION</scope>
    <source>
        <tissue evidence="18">Muscle</tissue>
    </source>
</reference>
<dbReference type="CTD" id="1723"/>
<evidence type="ECO:0000256" key="1">
    <source>
        <dbReference type="ARBA" id="ARBA00001917"/>
    </source>
</evidence>
<dbReference type="FunFam" id="2.40.10.10:FF:000027">
    <property type="entry name" value="Haptoglobin"/>
    <property type="match status" value="1"/>
</dbReference>
<sequence length="595" mass="65287">MPALRALPPETAHGLALRAAALGLLPPARPDGPALEVRVLGQRFRNPLGLAAGFDKQGEAVDGLYKMGFGFVEVGTVTPKPQEGNPKPRVFRLAEDEAVINRYGFNSHGHVAVEHRLRARQETQTRLTGAGMPLGINLGKNKSSIDAAADYVAGVRTLGPLADYLVVNVSSPNTPGLRDLQGKTELQDLLRKVLAERDLLPCEHKPAVLVKIAPDLTAQDKRDIASVICELGVDGLIVSNTTVSRPSSLRSRQRMEPGGLSGKPLRELSTQTIREMYCLTQDWSCAKPAEIEHGHVEHLVVRYRCDPYYRLRGSDDGTYKCDGNQVWVSPGAGKEVPVCEPVCGKPKNPPRQMQRIIGGLLAQKGSFPWQARMVTRHNLTVGATLISDQWLLTTGRNVYLNHSENTNPEEIAPTLQLFLGSREQPALGIERIVLHPGYPQAVDLALLKLKQKVLVGEEVMPICLPQKDYVQPGRVGYVSGWGRGATFAFSDMLKYVMLPVAEEKQCQEYYGARNASYWVQPILSNDTFCVGMSELREDTCYGDAGGAFAVQDPDDDTWYAAGILSYDKTCTATKYSVYVDVQRVLAWVKETVTAS</sequence>
<dbReference type="NCBIfam" id="TIGR01036">
    <property type="entry name" value="pyrD_sub2"/>
    <property type="match status" value="1"/>
</dbReference>
<dbReference type="GO" id="GO:0006508">
    <property type="term" value="P:proteolysis"/>
    <property type="evidence" value="ECO:0007669"/>
    <property type="project" value="InterPro"/>
</dbReference>
<dbReference type="SUPFAM" id="SSF51395">
    <property type="entry name" value="FMN-linked oxidoreductases"/>
    <property type="match status" value="1"/>
</dbReference>
<dbReference type="InterPro" id="IPR001254">
    <property type="entry name" value="Trypsin_dom"/>
</dbReference>
<accession>A0A7R5KNG6</accession>
<evidence type="ECO:0000256" key="6">
    <source>
        <dbReference type="ARBA" id="ARBA00017599"/>
    </source>
</evidence>
<dbReference type="AlphaFoldDB" id="A0A7R5KNG6"/>
<dbReference type="PRINTS" id="PR00722">
    <property type="entry name" value="CHYMOTRYPSIN"/>
</dbReference>
<dbReference type="SUPFAM" id="SSF50494">
    <property type="entry name" value="Trypsin-like serine proteases"/>
    <property type="match status" value="1"/>
</dbReference>
<evidence type="ECO:0000256" key="10">
    <source>
        <dbReference type="ARBA" id="ARBA00023136"/>
    </source>
</evidence>
<evidence type="ECO:0000256" key="12">
    <source>
        <dbReference type="ARBA" id="ARBA00033714"/>
    </source>
</evidence>
<comment type="cofactor">
    <cofactor evidence="1">
        <name>FMN</name>
        <dbReference type="ChEBI" id="CHEBI:58210"/>
    </cofactor>
</comment>
<keyword evidence="7" id="KW-0285">Flavoprotein</keyword>
<comment type="subcellular location">
    <subcellularLocation>
        <location evidence="2">Membrane</location>
    </subcellularLocation>
</comment>
<dbReference type="Gene3D" id="2.40.10.10">
    <property type="entry name" value="Trypsin-like serine proteases"/>
    <property type="match status" value="2"/>
</dbReference>
<dbReference type="InterPro" id="IPR001314">
    <property type="entry name" value="Peptidase_S1A"/>
</dbReference>
<name>A0A7R5KNG6_9PASS</name>
<dbReference type="CDD" id="cd04738">
    <property type="entry name" value="DHOD_2_like"/>
    <property type="match status" value="1"/>
</dbReference>
<evidence type="ECO:0000256" key="14">
    <source>
        <dbReference type="PROSITE-ProRule" id="PRU00302"/>
    </source>
</evidence>
<dbReference type="Pfam" id="PF00089">
    <property type="entry name" value="Trypsin"/>
    <property type="match status" value="1"/>
</dbReference>
<evidence type="ECO:0000259" key="16">
    <source>
        <dbReference type="PROSITE" id="PS50923"/>
    </source>
</evidence>
<feature type="domain" description="Peptidase S1" evidence="15">
    <location>
        <begin position="356"/>
        <end position="593"/>
    </location>
</feature>
<evidence type="ECO:0000313" key="18">
    <source>
        <dbReference type="RefSeq" id="XP_039242115.1"/>
    </source>
</evidence>
<dbReference type="InterPro" id="IPR050074">
    <property type="entry name" value="DHO_dehydrogenase"/>
</dbReference>
<comment type="similarity">
    <text evidence="4">Belongs to the dihydroorotate dehydrogenase family. Type 2 subfamily.</text>
</comment>
<comment type="function">
    <text evidence="12">Catalyzes the conversion of dihydroorotate to orotate with quinone as electron acceptor. Required for UMP biosynthesis via de novo pathway.</text>
</comment>
<dbReference type="InterPro" id="IPR000436">
    <property type="entry name" value="Sushi_SCR_CCP_dom"/>
</dbReference>
<dbReference type="RefSeq" id="XP_039242115.1">
    <property type="nucleotide sequence ID" value="XM_039386181.1"/>
</dbReference>
<dbReference type="InterPro" id="IPR043504">
    <property type="entry name" value="Peptidase_S1_PA_chymotrypsin"/>
</dbReference>
<dbReference type="InterPro" id="IPR035976">
    <property type="entry name" value="Sushi/SCR/CCP_sf"/>
</dbReference>
<evidence type="ECO:0000256" key="2">
    <source>
        <dbReference type="ARBA" id="ARBA00004370"/>
    </source>
</evidence>
<dbReference type="PANTHER" id="PTHR48109:SF4">
    <property type="entry name" value="DIHYDROOROTATE DEHYDROGENASE (QUINONE), MITOCHONDRIAL"/>
    <property type="match status" value="1"/>
</dbReference>
<keyword evidence="10" id="KW-0472">Membrane</keyword>
<dbReference type="UniPathway" id="UPA00070">
    <property type="reaction ID" value="UER00946"/>
</dbReference>
<keyword evidence="14" id="KW-0768">Sushi</keyword>
<evidence type="ECO:0000256" key="11">
    <source>
        <dbReference type="ARBA" id="ARBA00023157"/>
    </source>
</evidence>
<dbReference type="SUPFAM" id="SSF57535">
    <property type="entry name" value="Complement control module/SCR domain"/>
    <property type="match status" value="1"/>
</dbReference>
<organism evidence="17 18">
    <name type="scientific">Pipra filicauda</name>
    <name type="common">Wire-tailed manakin</name>
    <dbReference type="NCBI Taxonomy" id="649802"/>
    <lineage>
        <taxon>Eukaryota</taxon>
        <taxon>Metazoa</taxon>
        <taxon>Chordata</taxon>
        <taxon>Craniata</taxon>
        <taxon>Vertebrata</taxon>
        <taxon>Euteleostomi</taxon>
        <taxon>Archelosauria</taxon>
        <taxon>Archosauria</taxon>
        <taxon>Dinosauria</taxon>
        <taxon>Saurischia</taxon>
        <taxon>Theropoda</taxon>
        <taxon>Coelurosauria</taxon>
        <taxon>Aves</taxon>
        <taxon>Neognathae</taxon>
        <taxon>Neoaves</taxon>
        <taxon>Telluraves</taxon>
        <taxon>Australaves</taxon>
        <taxon>Passeriformes</taxon>
        <taxon>Pipridae</taxon>
        <taxon>Pipra</taxon>
    </lineage>
</organism>
<dbReference type="SMART" id="SM00020">
    <property type="entry name" value="Tryp_SPc"/>
    <property type="match status" value="1"/>
</dbReference>
<dbReference type="GO" id="GO:0006207">
    <property type="term" value="P:'de novo' pyrimidine nucleobase biosynthetic process"/>
    <property type="evidence" value="ECO:0007669"/>
    <property type="project" value="InterPro"/>
</dbReference>
<dbReference type="PANTHER" id="PTHR48109">
    <property type="entry name" value="DIHYDROOROTATE DEHYDROGENASE (QUINONE), MITOCHONDRIAL-RELATED"/>
    <property type="match status" value="1"/>
</dbReference>
<comment type="caution">
    <text evidence="14">Lacks conserved residue(s) required for the propagation of feature annotation.</text>
</comment>
<evidence type="ECO:0000313" key="17">
    <source>
        <dbReference type="Proteomes" id="UP000504627"/>
    </source>
</evidence>
<evidence type="ECO:0000256" key="3">
    <source>
        <dbReference type="ARBA" id="ARBA00005161"/>
    </source>
</evidence>
<dbReference type="PROSITE" id="PS50923">
    <property type="entry name" value="SUSHI"/>
    <property type="match status" value="1"/>
</dbReference>
<dbReference type="EC" id="1.3.5.2" evidence="5"/>
<evidence type="ECO:0000256" key="13">
    <source>
        <dbReference type="ARBA" id="ARBA00048639"/>
    </source>
</evidence>
<evidence type="ECO:0000259" key="15">
    <source>
        <dbReference type="PROSITE" id="PS50240"/>
    </source>
</evidence>
<dbReference type="Pfam" id="PF01180">
    <property type="entry name" value="DHO_dh"/>
    <property type="match status" value="1"/>
</dbReference>
<keyword evidence="8" id="KW-0288">FMN</keyword>
<dbReference type="GO" id="GO:0004252">
    <property type="term" value="F:serine-type endopeptidase activity"/>
    <property type="evidence" value="ECO:0007669"/>
    <property type="project" value="InterPro"/>
</dbReference>
<dbReference type="GeneID" id="113994480"/>
<dbReference type="Gene3D" id="2.10.70.10">
    <property type="entry name" value="Complement Module, domain 1"/>
    <property type="match status" value="1"/>
</dbReference>
<comment type="catalytic activity">
    <reaction evidence="13">
        <text>(S)-dihydroorotate + a quinone = orotate + a quinol</text>
        <dbReference type="Rhea" id="RHEA:30187"/>
        <dbReference type="ChEBI" id="CHEBI:24646"/>
        <dbReference type="ChEBI" id="CHEBI:30839"/>
        <dbReference type="ChEBI" id="CHEBI:30864"/>
        <dbReference type="ChEBI" id="CHEBI:132124"/>
        <dbReference type="EC" id="1.3.5.2"/>
    </reaction>
</comment>
<evidence type="ECO:0000256" key="8">
    <source>
        <dbReference type="ARBA" id="ARBA00022643"/>
    </source>
</evidence>
<proteinExistence type="inferred from homology"/>
<dbReference type="CDD" id="cd00033">
    <property type="entry name" value="CCP"/>
    <property type="match status" value="1"/>
</dbReference>
<dbReference type="Proteomes" id="UP000504627">
    <property type="component" value="Unplaced"/>
</dbReference>
<dbReference type="InterPro" id="IPR005719">
    <property type="entry name" value="Dihydroorotate_DH_2"/>
</dbReference>
<keyword evidence="11" id="KW-1015">Disulfide bond</keyword>
<gene>
    <name evidence="18" type="primary">DHODH</name>
</gene>
<dbReference type="CDD" id="cd00190">
    <property type="entry name" value="Tryp_SPc"/>
    <property type="match status" value="1"/>
</dbReference>
<dbReference type="InterPro" id="IPR005720">
    <property type="entry name" value="Dihydroorotate_DH_cat"/>
</dbReference>
<evidence type="ECO:0000256" key="9">
    <source>
        <dbReference type="ARBA" id="ARBA00023002"/>
    </source>
</evidence>
<keyword evidence="17" id="KW-1185">Reference proteome</keyword>
<dbReference type="PROSITE" id="PS00911">
    <property type="entry name" value="DHODEHASE_1"/>
    <property type="match status" value="1"/>
</dbReference>